<organism evidence="1">
    <name type="scientific">marine sediment metagenome</name>
    <dbReference type="NCBI Taxonomy" id="412755"/>
    <lineage>
        <taxon>unclassified sequences</taxon>
        <taxon>metagenomes</taxon>
        <taxon>ecological metagenomes</taxon>
    </lineage>
</organism>
<evidence type="ECO:0000313" key="1">
    <source>
        <dbReference type="EMBL" id="KKK92854.1"/>
    </source>
</evidence>
<name>A0A0F9BQR2_9ZZZZ</name>
<protein>
    <submittedName>
        <fullName evidence="1">Uncharacterized protein</fullName>
    </submittedName>
</protein>
<comment type="caution">
    <text evidence="1">The sequence shown here is derived from an EMBL/GenBank/DDBJ whole genome shotgun (WGS) entry which is preliminary data.</text>
</comment>
<reference evidence="1" key="1">
    <citation type="journal article" date="2015" name="Nature">
        <title>Complex archaea that bridge the gap between prokaryotes and eukaryotes.</title>
        <authorList>
            <person name="Spang A."/>
            <person name="Saw J.H."/>
            <person name="Jorgensen S.L."/>
            <person name="Zaremba-Niedzwiedzka K."/>
            <person name="Martijn J."/>
            <person name="Lind A.E."/>
            <person name="van Eijk R."/>
            <person name="Schleper C."/>
            <person name="Guy L."/>
            <person name="Ettema T.J."/>
        </authorList>
    </citation>
    <scope>NUCLEOTIDE SEQUENCE</scope>
</reference>
<proteinExistence type="predicted"/>
<feature type="non-terminal residue" evidence="1">
    <location>
        <position position="1"/>
    </location>
</feature>
<dbReference type="EMBL" id="LAZR01048029">
    <property type="protein sequence ID" value="KKK92854.1"/>
    <property type="molecule type" value="Genomic_DNA"/>
</dbReference>
<feature type="non-terminal residue" evidence="1">
    <location>
        <position position="436"/>
    </location>
</feature>
<accession>A0A0F9BQR2</accession>
<gene>
    <name evidence="1" type="ORF">LCGC14_2698750</name>
</gene>
<sequence>EVLVDDLSVDGTSNDWSKITTTDILEYRPVTYQDTSSINYSGIGSPKLYLYDFIPSNTLSLSFDAVESSGISGGTIQSELLIHYTNGSEEISDIYTTGINEYWNSYTATYTIQNLDNNMIEYIESYLYYGFLSNYDYDHPTPTLYLDNFSVNYTNQAINEGPNQGLTVDIPVESIESSSGHVIIPLGLSGLKENSITLQVELLDSGSQTVLSSYSYLNSNYDEHNGTGYVSLPKDYIRLPFTSNSFDRVRITVSDRIGLSQSGQLSTGIISISEDQPVFDTSGVSLQGSAFVSGSANGINFYHPSYLSSNSPTEFTIEYDTIYIDDQTYLEFSITTENVSSDTGIRITASGVSSDYTISSHIADWADPNFNYHRIRVRDLIGLENSTSLEKITLIFAPEVLTESNLAISLPQIIYSGNNAVFNSLSGHLMHRPDNY</sequence>
<dbReference type="AlphaFoldDB" id="A0A0F9BQR2"/>